<gene>
    <name evidence="3" type="ORF">H8S02_03230</name>
</gene>
<protein>
    <submittedName>
        <fullName evidence="3">DnaD domain protein</fullName>
    </submittedName>
</protein>
<evidence type="ECO:0000256" key="1">
    <source>
        <dbReference type="ARBA" id="ARBA00093462"/>
    </source>
</evidence>
<dbReference type="SUPFAM" id="SSF158499">
    <property type="entry name" value="DnaD domain-like"/>
    <property type="match status" value="1"/>
</dbReference>
<dbReference type="Pfam" id="PF07261">
    <property type="entry name" value="DnaB_2"/>
    <property type="match status" value="2"/>
</dbReference>
<dbReference type="Proteomes" id="UP000641741">
    <property type="component" value="Unassembled WGS sequence"/>
</dbReference>
<feature type="domain" description="DnaB/C C-terminal" evidence="2">
    <location>
        <begin position="208"/>
        <end position="264"/>
    </location>
</feature>
<proteinExistence type="inferred from homology"/>
<evidence type="ECO:0000313" key="3">
    <source>
        <dbReference type="EMBL" id="MBC5694962.1"/>
    </source>
</evidence>
<organism evidence="3 4">
    <name type="scientific">Agathobaculum hominis</name>
    <dbReference type="NCBI Taxonomy" id="2763014"/>
    <lineage>
        <taxon>Bacteria</taxon>
        <taxon>Bacillati</taxon>
        <taxon>Bacillota</taxon>
        <taxon>Clostridia</taxon>
        <taxon>Eubacteriales</taxon>
        <taxon>Butyricicoccaceae</taxon>
        <taxon>Agathobaculum</taxon>
    </lineage>
</organism>
<dbReference type="EMBL" id="JACOPK010000002">
    <property type="protein sequence ID" value="MBC5694962.1"/>
    <property type="molecule type" value="Genomic_DNA"/>
</dbReference>
<sequence>MTSVLLPEGELRVARCDTLDKLIAVGDGDAALLYLYILRHGSEDGRTAARALHLSDERYERAAFTLNNLSAPAAETKNTEKSENAAPQYTAAELRRARNEDGEFSAVCDAAENAFGRALTEGMLRSLLTAYDHLGLDGGAIIELLSYLKNEKGEVRLSDIKRETYQWADMGIVNAQDAQQYLARRVNEKPFIEALYRALGADPAQPAPKEQRVCRFALAHGFPAESVELAVRRTEAHQGHRSLDYTLGILRQWEKSGVHTISEITALEPESRTAAVAVGQTEAQPTDSGTLADWEQAWLAQKEEIRRRMKEAEANGL</sequence>
<evidence type="ECO:0000259" key="2">
    <source>
        <dbReference type="Pfam" id="PF07261"/>
    </source>
</evidence>
<evidence type="ECO:0000313" key="4">
    <source>
        <dbReference type="Proteomes" id="UP000641741"/>
    </source>
</evidence>
<dbReference type="InterPro" id="IPR006343">
    <property type="entry name" value="DnaB/C_C"/>
</dbReference>
<name>A0ABR7GKV7_9FIRM</name>
<dbReference type="InterPro" id="IPR034829">
    <property type="entry name" value="DnaD-like_sf"/>
</dbReference>
<feature type="domain" description="DnaB/C C-terminal" evidence="2">
    <location>
        <begin position="109"/>
        <end position="181"/>
    </location>
</feature>
<comment type="caution">
    <text evidence="3">The sequence shown here is derived from an EMBL/GenBank/DDBJ whole genome shotgun (WGS) entry which is preliminary data.</text>
</comment>
<accession>A0ABR7GKV7</accession>
<comment type="similarity">
    <text evidence="1">Belongs to the DnaB/DnaD family.</text>
</comment>
<dbReference type="Gene3D" id="1.10.10.630">
    <property type="entry name" value="DnaD domain-like"/>
    <property type="match status" value="1"/>
</dbReference>
<reference evidence="3 4" key="1">
    <citation type="submission" date="2020-08" db="EMBL/GenBank/DDBJ databases">
        <title>Genome public.</title>
        <authorList>
            <person name="Liu C."/>
            <person name="Sun Q."/>
        </authorList>
    </citation>
    <scope>NUCLEOTIDE SEQUENCE [LARGE SCALE GENOMIC DNA]</scope>
    <source>
        <strain evidence="3 4">M2</strain>
    </source>
</reference>
<keyword evidence="4" id="KW-1185">Reference proteome</keyword>